<protein>
    <submittedName>
        <fullName evidence="3">YlxR family protein</fullName>
    </submittedName>
</protein>
<sequence length="106" mass="11191">MCLGCRQRSQARGAAADLVRIVAVRGESGPVIVVDHTKSMPGRGAWLHARTECVSTVVRRKALPAALRVNGITVDPDGLVAAVMGSTQNEVRASEPEQVAEDMSTP</sequence>
<keyword evidence="4" id="KW-1185">Reference proteome</keyword>
<organism evidence="3 4">
    <name type="scientific">Gordonia asplenii</name>
    <dbReference type="NCBI Taxonomy" id="2725283"/>
    <lineage>
        <taxon>Bacteria</taxon>
        <taxon>Bacillati</taxon>
        <taxon>Actinomycetota</taxon>
        <taxon>Actinomycetes</taxon>
        <taxon>Mycobacteriales</taxon>
        <taxon>Gordoniaceae</taxon>
        <taxon>Gordonia</taxon>
    </lineage>
</organism>
<reference evidence="3 4" key="1">
    <citation type="submission" date="2020-04" db="EMBL/GenBank/DDBJ databases">
        <title>Gordonia sp. nov. TBRC 11910.</title>
        <authorList>
            <person name="Suriyachadkun C."/>
        </authorList>
    </citation>
    <scope>NUCLEOTIDE SEQUENCE [LARGE SCALE GENOMIC DNA]</scope>
    <source>
        <strain evidence="3 4">TBRC 11910</strain>
    </source>
</reference>
<dbReference type="PANTHER" id="PTHR34215:SF1">
    <property type="entry name" value="YLXR DOMAIN-CONTAINING PROTEIN"/>
    <property type="match status" value="1"/>
</dbReference>
<dbReference type="InterPro" id="IPR007393">
    <property type="entry name" value="YlxR_dom"/>
</dbReference>
<evidence type="ECO:0000259" key="2">
    <source>
        <dbReference type="Pfam" id="PF04296"/>
    </source>
</evidence>
<dbReference type="EMBL" id="JABBNB010000001">
    <property type="protein sequence ID" value="NMN99831.1"/>
    <property type="molecule type" value="Genomic_DNA"/>
</dbReference>
<name>A0A848KNM8_9ACTN</name>
<dbReference type="Pfam" id="PF04296">
    <property type="entry name" value="YlxR"/>
    <property type="match status" value="1"/>
</dbReference>
<dbReference type="Gene3D" id="3.30.1230.10">
    <property type="entry name" value="YlxR-like"/>
    <property type="match status" value="1"/>
</dbReference>
<feature type="region of interest" description="Disordered" evidence="1">
    <location>
        <begin position="87"/>
        <end position="106"/>
    </location>
</feature>
<dbReference type="AlphaFoldDB" id="A0A848KNM8"/>
<dbReference type="RefSeq" id="WP_170192568.1">
    <property type="nucleotide sequence ID" value="NZ_JABBNB010000001.1"/>
</dbReference>
<evidence type="ECO:0000313" key="3">
    <source>
        <dbReference type="EMBL" id="NMN99831.1"/>
    </source>
</evidence>
<gene>
    <name evidence="3" type="ORF">HH308_01200</name>
</gene>
<dbReference type="PANTHER" id="PTHR34215">
    <property type="entry name" value="BLL0784 PROTEIN"/>
    <property type="match status" value="1"/>
</dbReference>
<dbReference type="SUPFAM" id="SSF64376">
    <property type="entry name" value="YlxR-like"/>
    <property type="match status" value="1"/>
</dbReference>
<dbReference type="Proteomes" id="UP000550729">
    <property type="component" value="Unassembled WGS sequence"/>
</dbReference>
<dbReference type="InterPro" id="IPR037465">
    <property type="entry name" value="YlxR"/>
</dbReference>
<evidence type="ECO:0000313" key="4">
    <source>
        <dbReference type="Proteomes" id="UP000550729"/>
    </source>
</evidence>
<accession>A0A848KNM8</accession>
<comment type="caution">
    <text evidence="3">The sequence shown here is derived from an EMBL/GenBank/DDBJ whole genome shotgun (WGS) entry which is preliminary data.</text>
</comment>
<feature type="domain" description="YlxR" evidence="2">
    <location>
        <begin position="1"/>
        <end position="70"/>
    </location>
</feature>
<proteinExistence type="predicted"/>
<evidence type="ECO:0000256" key="1">
    <source>
        <dbReference type="SAM" id="MobiDB-lite"/>
    </source>
</evidence>
<dbReference type="InterPro" id="IPR035931">
    <property type="entry name" value="YlxR-like_sf"/>
</dbReference>